<accession>A0A5E4QFM0</accession>
<name>A0A5E4QFM0_9NEOP</name>
<dbReference type="InterPro" id="IPR011993">
    <property type="entry name" value="PH-like_dom_sf"/>
</dbReference>
<protein>
    <recommendedName>
        <fullName evidence="3">PH domain-containing protein</fullName>
    </recommendedName>
</protein>
<dbReference type="Gene3D" id="2.30.29.30">
    <property type="entry name" value="Pleckstrin-homology domain (PH domain)/Phosphotyrosine-binding domain (PTB)"/>
    <property type="match status" value="1"/>
</dbReference>
<keyword evidence="2" id="KW-1185">Reference proteome</keyword>
<dbReference type="SUPFAM" id="SSF50729">
    <property type="entry name" value="PH domain-like"/>
    <property type="match status" value="1"/>
</dbReference>
<evidence type="ECO:0000313" key="2">
    <source>
        <dbReference type="Proteomes" id="UP000324832"/>
    </source>
</evidence>
<dbReference type="Proteomes" id="UP000324832">
    <property type="component" value="Unassembled WGS sequence"/>
</dbReference>
<proteinExistence type="predicted"/>
<reference evidence="1 2" key="1">
    <citation type="submission" date="2017-07" db="EMBL/GenBank/DDBJ databases">
        <authorList>
            <person name="Talla V."/>
            <person name="Backstrom N."/>
        </authorList>
    </citation>
    <scope>NUCLEOTIDE SEQUENCE [LARGE SCALE GENOMIC DNA]</scope>
</reference>
<sequence length="178" mass="19890">MHLLGYDKLLVAEREFVRLGCVYKHTSKGLQQKMLFLFNDLLLITSKTSSDGEVSIVISASNEREFSGWWECLSSSIAGAGDVRTDLDTQLNDYEIDAAVGVPAAQVQELSRLAEAVGGVRDVQRERAESRRWYREGVRVQAAVQDPRVLLSRRQPLHVQQMGRLSANTNAEISSQLI</sequence>
<gene>
    <name evidence="1" type="ORF">LSINAPIS_LOCUS7645</name>
</gene>
<dbReference type="AlphaFoldDB" id="A0A5E4QFM0"/>
<organism evidence="1 2">
    <name type="scientific">Leptidea sinapis</name>
    <dbReference type="NCBI Taxonomy" id="189913"/>
    <lineage>
        <taxon>Eukaryota</taxon>
        <taxon>Metazoa</taxon>
        <taxon>Ecdysozoa</taxon>
        <taxon>Arthropoda</taxon>
        <taxon>Hexapoda</taxon>
        <taxon>Insecta</taxon>
        <taxon>Pterygota</taxon>
        <taxon>Neoptera</taxon>
        <taxon>Endopterygota</taxon>
        <taxon>Lepidoptera</taxon>
        <taxon>Glossata</taxon>
        <taxon>Ditrysia</taxon>
        <taxon>Papilionoidea</taxon>
        <taxon>Pieridae</taxon>
        <taxon>Dismorphiinae</taxon>
        <taxon>Leptidea</taxon>
    </lineage>
</organism>
<evidence type="ECO:0008006" key="3">
    <source>
        <dbReference type="Google" id="ProtNLM"/>
    </source>
</evidence>
<evidence type="ECO:0000313" key="1">
    <source>
        <dbReference type="EMBL" id="VVC96074.1"/>
    </source>
</evidence>
<dbReference type="EMBL" id="FZQP02002548">
    <property type="protein sequence ID" value="VVC96074.1"/>
    <property type="molecule type" value="Genomic_DNA"/>
</dbReference>